<dbReference type="GO" id="GO:0004016">
    <property type="term" value="F:adenylate cyclase activity"/>
    <property type="evidence" value="ECO:0007669"/>
    <property type="project" value="TreeGrafter"/>
</dbReference>
<dbReference type="AlphaFoldDB" id="A0A2T0K3J7"/>
<dbReference type="Gene3D" id="1.10.10.10">
    <property type="entry name" value="Winged helix-like DNA-binding domain superfamily/Winged helix DNA-binding domain"/>
    <property type="match status" value="1"/>
</dbReference>
<dbReference type="GO" id="GO:0005524">
    <property type="term" value="F:ATP binding"/>
    <property type="evidence" value="ECO:0007669"/>
    <property type="project" value="UniProtKB-KW"/>
</dbReference>
<dbReference type="PANTHER" id="PTHR16305:SF35">
    <property type="entry name" value="TRANSCRIPTIONAL ACTIVATOR DOMAIN"/>
    <property type="match status" value="1"/>
</dbReference>
<dbReference type="InterPro" id="IPR041664">
    <property type="entry name" value="AAA_16"/>
</dbReference>
<dbReference type="SMART" id="SM00421">
    <property type="entry name" value="HTH_LUXR"/>
    <property type="match status" value="1"/>
</dbReference>
<dbReference type="Proteomes" id="UP000239415">
    <property type="component" value="Unassembled WGS sequence"/>
</dbReference>
<dbReference type="PANTHER" id="PTHR16305">
    <property type="entry name" value="TESTICULAR SOLUBLE ADENYLYL CYCLASE"/>
    <property type="match status" value="1"/>
</dbReference>
<evidence type="ECO:0000256" key="2">
    <source>
        <dbReference type="ARBA" id="ARBA00022840"/>
    </source>
</evidence>
<keyword evidence="1" id="KW-0547">Nucleotide-binding</keyword>
<evidence type="ECO:0000313" key="4">
    <source>
        <dbReference type="EMBL" id="PRX17257.1"/>
    </source>
</evidence>
<evidence type="ECO:0000256" key="1">
    <source>
        <dbReference type="ARBA" id="ARBA00022741"/>
    </source>
</evidence>
<proteinExistence type="predicted"/>
<dbReference type="InterPro" id="IPR011990">
    <property type="entry name" value="TPR-like_helical_dom_sf"/>
</dbReference>
<dbReference type="InterPro" id="IPR027417">
    <property type="entry name" value="P-loop_NTPase"/>
</dbReference>
<dbReference type="Pfam" id="PF00196">
    <property type="entry name" value="GerE"/>
    <property type="match status" value="1"/>
</dbReference>
<dbReference type="OrthoDB" id="5476461at2"/>
<dbReference type="Pfam" id="PF13191">
    <property type="entry name" value="AAA_16"/>
    <property type="match status" value="1"/>
</dbReference>
<dbReference type="Gene3D" id="1.25.40.10">
    <property type="entry name" value="Tetratricopeptide repeat domain"/>
    <property type="match status" value="2"/>
</dbReference>
<dbReference type="InterPro" id="IPR016032">
    <property type="entry name" value="Sig_transdc_resp-reg_C-effctor"/>
</dbReference>
<dbReference type="EMBL" id="PVMZ01000016">
    <property type="protein sequence ID" value="PRX17257.1"/>
    <property type="molecule type" value="Genomic_DNA"/>
</dbReference>
<reference evidence="4 5" key="1">
    <citation type="submission" date="2018-03" db="EMBL/GenBank/DDBJ databases">
        <title>Genomic Encyclopedia of Archaeal and Bacterial Type Strains, Phase II (KMG-II): from individual species to whole genera.</title>
        <authorList>
            <person name="Goeker M."/>
        </authorList>
    </citation>
    <scope>NUCLEOTIDE SEQUENCE [LARGE SCALE GENOMIC DNA]</scope>
    <source>
        <strain evidence="4 5">DSM 43146</strain>
    </source>
</reference>
<gene>
    <name evidence="4" type="ORF">CLV67_11633</name>
</gene>
<dbReference type="InterPro" id="IPR036388">
    <property type="entry name" value="WH-like_DNA-bd_sf"/>
</dbReference>
<dbReference type="GO" id="GO:0006355">
    <property type="term" value="P:regulation of DNA-templated transcription"/>
    <property type="evidence" value="ECO:0007669"/>
    <property type="project" value="InterPro"/>
</dbReference>
<dbReference type="GO" id="GO:0003677">
    <property type="term" value="F:DNA binding"/>
    <property type="evidence" value="ECO:0007669"/>
    <property type="project" value="InterPro"/>
</dbReference>
<dbReference type="SUPFAM" id="SSF48452">
    <property type="entry name" value="TPR-like"/>
    <property type="match status" value="1"/>
</dbReference>
<keyword evidence="2" id="KW-0067">ATP-binding</keyword>
<dbReference type="SUPFAM" id="SSF46894">
    <property type="entry name" value="C-terminal effector domain of the bipartite response regulators"/>
    <property type="match status" value="1"/>
</dbReference>
<dbReference type="RefSeq" id="WP_106325329.1">
    <property type="nucleotide sequence ID" value="NZ_BOMO01000149.1"/>
</dbReference>
<feature type="domain" description="HTH luxR-type" evidence="3">
    <location>
        <begin position="890"/>
        <end position="955"/>
    </location>
</feature>
<protein>
    <submittedName>
        <fullName evidence="4">Putative ATPase</fullName>
    </submittedName>
</protein>
<evidence type="ECO:0000259" key="3">
    <source>
        <dbReference type="PROSITE" id="PS50043"/>
    </source>
</evidence>
<dbReference type="SUPFAM" id="SSF52540">
    <property type="entry name" value="P-loop containing nucleoside triphosphate hydrolases"/>
    <property type="match status" value="1"/>
</dbReference>
<organism evidence="4 5">
    <name type="scientific">Actinoplanes italicus</name>
    <dbReference type="NCBI Taxonomy" id="113567"/>
    <lineage>
        <taxon>Bacteria</taxon>
        <taxon>Bacillati</taxon>
        <taxon>Actinomycetota</taxon>
        <taxon>Actinomycetes</taxon>
        <taxon>Micromonosporales</taxon>
        <taxon>Micromonosporaceae</taxon>
        <taxon>Actinoplanes</taxon>
    </lineage>
</organism>
<keyword evidence="5" id="KW-1185">Reference proteome</keyword>
<comment type="caution">
    <text evidence="4">The sequence shown here is derived from an EMBL/GenBank/DDBJ whole genome shotgun (WGS) entry which is preliminary data.</text>
</comment>
<dbReference type="InterPro" id="IPR000792">
    <property type="entry name" value="Tscrpt_reg_LuxR_C"/>
</dbReference>
<evidence type="ECO:0000313" key="5">
    <source>
        <dbReference type="Proteomes" id="UP000239415"/>
    </source>
</evidence>
<dbReference type="PROSITE" id="PS50043">
    <property type="entry name" value="HTH_LUXR_2"/>
    <property type="match status" value="1"/>
</dbReference>
<dbReference type="CDD" id="cd06170">
    <property type="entry name" value="LuxR_C_like"/>
    <property type="match status" value="1"/>
</dbReference>
<name>A0A2T0K3J7_9ACTN</name>
<accession>A0A2T0K3J7</accession>
<sequence length="958" mass="104333">MAEAPFVGRTAEMELLTQRLDEVRQGQSRTVLVGGDAGIGKSRLLSLFAGAARQAGAHVLSGSCEEHFGDPMPYGPLLEVLEAFDREYGRKLGGPAFQRLIDFFDSGSDEMKRPQHVFLAVRRMLQDIGADAPVVLIIEDVHWADLSTLDLVRHLAQARPEDRRLLLLCSYRSRDLRHDDPLWQLLAGATFWRRTERIELPALTLPELREFLSAERGRRVDPRLVERCFDWSDGIPFYAEQLIAAGALESSEDVQLPADIRSVVLARLSGLSADALKVLRVAAVAGRAVSRLLLRRVSELSGEALGDAVQECFDRRMLVTGRDEDVYRFRHALLREAVYQTTVRDSRVHLHMMMAEALTADPGLSSSEGSAAAELASHWYQAGSWPQALVAAVRAGEIAARTLAFPSAEIQFTRALRLWQRVQGPGELSGVSPVQLLVWAAEAARWSGDVDRALDHITQAVATAGPDRAGELRERLGTYLWEVGRRVEAVTTFREAEALLTGRPASAARARVLAGLALAHLHAGRYAEGRDVADAALRAAVEAGARAEEGRALNISGLALGMLGDPEGIDRLRRAVDIAQQENHIEDLLRAYGNLGLILENGGRLREAAELTMKGLQVARQLDLVNTVQAMILANNASAAFVLLGEWDDAEKIITEVLLDRPAAESLYPRLTLAEVKVARGRYDQAHELLASIENVEHGDDPRFLGPLHTVRALLALAEGDMTRAGEEVARGVTAVRGGENRLELLRLCAVGLRCAADRAVAGDLAGATAAGDRLANEGWDAQAAQPAGEVAQLVLLCRAERRRLRGTDTAVDWSEVATGWARLDRPYEAAYARWRQAVAACARNDVNGARQPAREAHQAAKALAAEPLRAAVALLAGRIGLDLADRPAPAKLPYDLTPAEFETLRYLCEGKDTAGIASARGVTRRTVETQLGRVYRKLDVRSVGEAIAKAYREGLVS</sequence>
<dbReference type="GO" id="GO:0005737">
    <property type="term" value="C:cytoplasm"/>
    <property type="evidence" value="ECO:0007669"/>
    <property type="project" value="TreeGrafter"/>
</dbReference>